<dbReference type="AlphaFoldDB" id="A0A2G2XNH0"/>
<gene>
    <name evidence="2" type="ORF">CQW23_01264</name>
</gene>
<name>A0A2G2XNH0_CAPBA</name>
<accession>A0A2G2XNH0</accession>
<dbReference type="STRING" id="33114.A0A2G2XNH0"/>
<comment type="caution">
    <text evidence="2">The sequence shown here is derived from an EMBL/GenBank/DDBJ whole genome shotgun (WGS) entry which is preliminary data.</text>
</comment>
<evidence type="ECO:0000313" key="2">
    <source>
        <dbReference type="EMBL" id="PHT58901.1"/>
    </source>
</evidence>
<proteinExistence type="predicted"/>
<dbReference type="OrthoDB" id="1306412at2759"/>
<reference evidence="3" key="2">
    <citation type="journal article" date="2017" name="J. Anim. Genet.">
        <title>Multiple reference genome sequences of hot pepper reveal the massive evolution of plant disease resistance genes by retroduplication.</title>
        <authorList>
            <person name="Kim S."/>
            <person name="Park J."/>
            <person name="Yeom S.-I."/>
            <person name="Kim Y.-M."/>
            <person name="Seo E."/>
            <person name="Kim K.-T."/>
            <person name="Kim M.-S."/>
            <person name="Lee J.M."/>
            <person name="Cheong K."/>
            <person name="Shin H.-S."/>
            <person name="Kim S.-B."/>
            <person name="Han K."/>
            <person name="Lee J."/>
            <person name="Park M."/>
            <person name="Lee H.-A."/>
            <person name="Lee H.-Y."/>
            <person name="Lee Y."/>
            <person name="Oh S."/>
            <person name="Lee J.H."/>
            <person name="Choi E."/>
            <person name="Choi E."/>
            <person name="Lee S.E."/>
            <person name="Jeon J."/>
            <person name="Kim H."/>
            <person name="Choi G."/>
            <person name="Song H."/>
            <person name="Lee J."/>
            <person name="Lee S.-C."/>
            <person name="Kwon J.-K."/>
            <person name="Lee H.-Y."/>
            <person name="Koo N."/>
            <person name="Hong Y."/>
            <person name="Kim R.W."/>
            <person name="Kang W.-H."/>
            <person name="Huh J.H."/>
            <person name="Kang B.-C."/>
            <person name="Yang T.-J."/>
            <person name="Lee Y.-H."/>
            <person name="Bennetzen J.L."/>
            <person name="Choi D."/>
        </authorList>
    </citation>
    <scope>NUCLEOTIDE SEQUENCE [LARGE SCALE GENOMIC DNA]</scope>
    <source>
        <strain evidence="3">cv. PBC81</strain>
    </source>
</reference>
<protein>
    <submittedName>
        <fullName evidence="2">Uncharacterized protein</fullName>
    </submittedName>
</protein>
<dbReference type="EMBL" id="MLFT02000001">
    <property type="protein sequence ID" value="PHT58901.1"/>
    <property type="molecule type" value="Genomic_DNA"/>
</dbReference>
<dbReference type="Proteomes" id="UP000224567">
    <property type="component" value="Unassembled WGS sequence"/>
</dbReference>
<evidence type="ECO:0000256" key="1">
    <source>
        <dbReference type="SAM" id="MobiDB-lite"/>
    </source>
</evidence>
<keyword evidence="3" id="KW-1185">Reference proteome</keyword>
<organism evidence="2 3">
    <name type="scientific">Capsicum baccatum</name>
    <name type="common">Peruvian pepper</name>
    <dbReference type="NCBI Taxonomy" id="33114"/>
    <lineage>
        <taxon>Eukaryota</taxon>
        <taxon>Viridiplantae</taxon>
        <taxon>Streptophyta</taxon>
        <taxon>Embryophyta</taxon>
        <taxon>Tracheophyta</taxon>
        <taxon>Spermatophyta</taxon>
        <taxon>Magnoliopsida</taxon>
        <taxon>eudicotyledons</taxon>
        <taxon>Gunneridae</taxon>
        <taxon>Pentapetalae</taxon>
        <taxon>asterids</taxon>
        <taxon>lamiids</taxon>
        <taxon>Solanales</taxon>
        <taxon>Solanaceae</taxon>
        <taxon>Solanoideae</taxon>
        <taxon>Capsiceae</taxon>
        <taxon>Capsicum</taxon>
    </lineage>
</organism>
<reference evidence="2 3" key="1">
    <citation type="journal article" date="2017" name="Genome Biol.">
        <title>New reference genome sequences of hot pepper reveal the massive evolution of plant disease-resistance genes by retroduplication.</title>
        <authorList>
            <person name="Kim S."/>
            <person name="Park J."/>
            <person name="Yeom S.I."/>
            <person name="Kim Y.M."/>
            <person name="Seo E."/>
            <person name="Kim K.T."/>
            <person name="Kim M.S."/>
            <person name="Lee J.M."/>
            <person name="Cheong K."/>
            <person name="Shin H.S."/>
            <person name="Kim S.B."/>
            <person name="Han K."/>
            <person name="Lee J."/>
            <person name="Park M."/>
            <person name="Lee H.A."/>
            <person name="Lee H.Y."/>
            <person name="Lee Y."/>
            <person name="Oh S."/>
            <person name="Lee J.H."/>
            <person name="Choi E."/>
            <person name="Choi E."/>
            <person name="Lee S.E."/>
            <person name="Jeon J."/>
            <person name="Kim H."/>
            <person name="Choi G."/>
            <person name="Song H."/>
            <person name="Lee J."/>
            <person name="Lee S.C."/>
            <person name="Kwon J.K."/>
            <person name="Lee H.Y."/>
            <person name="Koo N."/>
            <person name="Hong Y."/>
            <person name="Kim R.W."/>
            <person name="Kang W.H."/>
            <person name="Huh J.H."/>
            <person name="Kang B.C."/>
            <person name="Yang T.J."/>
            <person name="Lee Y.H."/>
            <person name="Bennetzen J.L."/>
            <person name="Choi D."/>
        </authorList>
    </citation>
    <scope>NUCLEOTIDE SEQUENCE [LARGE SCALE GENOMIC DNA]</scope>
    <source>
        <strain evidence="3">cv. PBC81</strain>
    </source>
</reference>
<feature type="region of interest" description="Disordered" evidence="1">
    <location>
        <begin position="102"/>
        <end position="125"/>
    </location>
</feature>
<evidence type="ECO:0000313" key="3">
    <source>
        <dbReference type="Proteomes" id="UP000224567"/>
    </source>
</evidence>
<sequence>MDSGDGSVLKRRTSQQSLKYMVKLIQRNILSKSSNPISSINANIGDDVCYGRKRKMEEPSRVYKRKKRWEEKSIIKWPLVDEKSDYDFSDKESRPDVISSELEFKASTNENNDDPNGKTYRVLEL</sequence>